<keyword evidence="2" id="KW-1133">Transmembrane helix</keyword>
<evidence type="ECO:0000313" key="3">
    <source>
        <dbReference type="EMBL" id="GII93304.1"/>
    </source>
</evidence>
<accession>A0A919VCN4</accession>
<organism evidence="3 4">
    <name type="scientific">Sinosporangium siamense</name>
    <dbReference type="NCBI Taxonomy" id="1367973"/>
    <lineage>
        <taxon>Bacteria</taxon>
        <taxon>Bacillati</taxon>
        <taxon>Actinomycetota</taxon>
        <taxon>Actinomycetes</taxon>
        <taxon>Streptosporangiales</taxon>
        <taxon>Streptosporangiaceae</taxon>
        <taxon>Sinosporangium</taxon>
    </lineage>
</organism>
<evidence type="ECO:0000256" key="1">
    <source>
        <dbReference type="SAM" id="MobiDB-lite"/>
    </source>
</evidence>
<evidence type="ECO:0000313" key="4">
    <source>
        <dbReference type="Proteomes" id="UP000606172"/>
    </source>
</evidence>
<dbReference type="AlphaFoldDB" id="A0A919VCN4"/>
<feature type="transmembrane region" description="Helical" evidence="2">
    <location>
        <begin position="45"/>
        <end position="67"/>
    </location>
</feature>
<keyword evidence="4" id="KW-1185">Reference proteome</keyword>
<dbReference type="RefSeq" id="WP_204026690.1">
    <property type="nucleotide sequence ID" value="NZ_BOOW01000021.1"/>
</dbReference>
<protein>
    <submittedName>
        <fullName evidence="3">Uncharacterized protein</fullName>
    </submittedName>
</protein>
<sequence length="324" mass="33506">MKSLEDAPLEDALSDAMRSHVAGVQAPPGLGNAVRRRRRAAKIRFRTAGAVLVSVAVAAAVPAYSALTSTTTAVPTQRVASGPGTPSTAQPVGKGRELGGVRIGYLPPGLFLSFEAGQDAFGETSNSSAFSKPDQPDGMYAVQVIVYRGDAAKWALGRVPRDAKAARGDDERKMFFGHFTENNQVVPEGGDTGGTTPVLVVWDDSGAVVDIMMSPTYFAELKGAARGELTAVGNGLDLSGGRTPLPPDSGPPADELPPESTEVPDPGPPTDELPPADELLPDDPRLPDPDTSAGVPDPTDELPPDPGTSAGVPDPVEELPPHSP</sequence>
<keyword evidence="2" id="KW-0812">Transmembrane</keyword>
<comment type="caution">
    <text evidence="3">The sequence shown here is derived from an EMBL/GenBank/DDBJ whole genome shotgun (WGS) entry which is preliminary data.</text>
</comment>
<feature type="region of interest" description="Disordered" evidence="1">
    <location>
        <begin position="72"/>
        <end position="97"/>
    </location>
</feature>
<feature type="compositionally biased region" description="Polar residues" evidence="1">
    <location>
        <begin position="72"/>
        <end position="90"/>
    </location>
</feature>
<evidence type="ECO:0000256" key="2">
    <source>
        <dbReference type="SAM" id="Phobius"/>
    </source>
</evidence>
<dbReference type="Proteomes" id="UP000606172">
    <property type="component" value="Unassembled WGS sequence"/>
</dbReference>
<feature type="region of interest" description="Disordered" evidence="1">
    <location>
        <begin position="235"/>
        <end position="324"/>
    </location>
</feature>
<keyword evidence="2" id="KW-0472">Membrane</keyword>
<reference evidence="3" key="1">
    <citation type="submission" date="2021-01" db="EMBL/GenBank/DDBJ databases">
        <title>Whole genome shotgun sequence of Sinosporangium siamense NBRC 109515.</title>
        <authorList>
            <person name="Komaki H."/>
            <person name="Tamura T."/>
        </authorList>
    </citation>
    <scope>NUCLEOTIDE SEQUENCE</scope>
    <source>
        <strain evidence="3">NBRC 109515</strain>
    </source>
</reference>
<dbReference type="EMBL" id="BOOW01000021">
    <property type="protein sequence ID" value="GII93304.1"/>
    <property type="molecule type" value="Genomic_DNA"/>
</dbReference>
<name>A0A919VCN4_9ACTN</name>
<proteinExistence type="predicted"/>
<gene>
    <name evidence="3" type="ORF">Ssi02_35350</name>
</gene>